<reference evidence="1 2" key="1">
    <citation type="journal article" date="2021" name="BMC Genomics">
        <title>Datura genome reveals duplications of psychoactive alkaloid biosynthetic genes and high mutation rate following tissue culture.</title>
        <authorList>
            <person name="Rajewski A."/>
            <person name="Carter-House D."/>
            <person name="Stajich J."/>
            <person name="Litt A."/>
        </authorList>
    </citation>
    <scope>NUCLEOTIDE SEQUENCE [LARGE SCALE GENOMIC DNA]</scope>
    <source>
        <strain evidence="1">AR-01</strain>
    </source>
</reference>
<accession>A0ABS8V6H5</accession>
<evidence type="ECO:0000313" key="1">
    <source>
        <dbReference type="EMBL" id="MCD9641770.1"/>
    </source>
</evidence>
<gene>
    <name evidence="1" type="ORF">HAX54_028205</name>
</gene>
<dbReference type="Proteomes" id="UP000823775">
    <property type="component" value="Unassembled WGS sequence"/>
</dbReference>
<protein>
    <submittedName>
        <fullName evidence="1">Uncharacterized protein</fullName>
    </submittedName>
</protein>
<sequence length="104" mass="11470">MAPVPIFFDLTGDSTATPKGAVNLNKLPPFMEYEEINLKKGMEECVQPTTSKAPTTKPEEMVPPSKMVEIDIGNTYIIVDEFPIIGKESQKAGVNLNGRWSFPL</sequence>
<proteinExistence type="predicted"/>
<organism evidence="1 2">
    <name type="scientific">Datura stramonium</name>
    <name type="common">Jimsonweed</name>
    <name type="synonym">Common thornapple</name>
    <dbReference type="NCBI Taxonomy" id="4076"/>
    <lineage>
        <taxon>Eukaryota</taxon>
        <taxon>Viridiplantae</taxon>
        <taxon>Streptophyta</taxon>
        <taxon>Embryophyta</taxon>
        <taxon>Tracheophyta</taxon>
        <taxon>Spermatophyta</taxon>
        <taxon>Magnoliopsida</taxon>
        <taxon>eudicotyledons</taxon>
        <taxon>Gunneridae</taxon>
        <taxon>Pentapetalae</taxon>
        <taxon>asterids</taxon>
        <taxon>lamiids</taxon>
        <taxon>Solanales</taxon>
        <taxon>Solanaceae</taxon>
        <taxon>Solanoideae</taxon>
        <taxon>Datureae</taxon>
        <taxon>Datura</taxon>
    </lineage>
</organism>
<evidence type="ECO:0000313" key="2">
    <source>
        <dbReference type="Proteomes" id="UP000823775"/>
    </source>
</evidence>
<name>A0ABS8V6H5_DATST</name>
<comment type="caution">
    <text evidence="1">The sequence shown here is derived from an EMBL/GenBank/DDBJ whole genome shotgun (WGS) entry which is preliminary data.</text>
</comment>
<dbReference type="EMBL" id="JACEIK010003453">
    <property type="protein sequence ID" value="MCD9641770.1"/>
    <property type="molecule type" value="Genomic_DNA"/>
</dbReference>
<keyword evidence="2" id="KW-1185">Reference proteome</keyword>